<reference evidence="1 2" key="1">
    <citation type="journal article" date="2018" name="IMA Fungus">
        <title>IMA Genome-F 9: Draft genome sequence of Annulohypoxylon stygium, Aspergillus mulundensis, Berkeleyomyces basicola (syn. Thielaviopsis basicola), Ceratocystis smalleyi, two Cercospora beticola strains, Coleophoma cylindrospora, Fusarium fracticaudum, Phialophora cf. hyalina, and Morchella septimelata.</title>
        <authorList>
            <person name="Wingfield B.D."/>
            <person name="Bills G.F."/>
            <person name="Dong Y."/>
            <person name="Huang W."/>
            <person name="Nel W.J."/>
            <person name="Swalarsk-Parry B.S."/>
            <person name="Vaghefi N."/>
            <person name="Wilken P.M."/>
            <person name="An Z."/>
            <person name="de Beer Z.W."/>
            <person name="De Vos L."/>
            <person name="Chen L."/>
            <person name="Duong T.A."/>
            <person name="Gao Y."/>
            <person name="Hammerbacher A."/>
            <person name="Kikkert J.R."/>
            <person name="Li Y."/>
            <person name="Li H."/>
            <person name="Li K."/>
            <person name="Li Q."/>
            <person name="Liu X."/>
            <person name="Ma X."/>
            <person name="Naidoo K."/>
            <person name="Pethybridge S.J."/>
            <person name="Sun J."/>
            <person name="Steenkamp E.T."/>
            <person name="van der Nest M.A."/>
            <person name="van Wyk S."/>
            <person name="Wingfield M.J."/>
            <person name="Xiong C."/>
            <person name="Yue Q."/>
            <person name="Zhang X."/>
        </authorList>
    </citation>
    <scope>NUCLEOTIDE SEQUENCE [LARGE SCALE GENOMIC DNA]</scope>
    <source>
        <strain evidence="1 2">DSM 5745</strain>
    </source>
</reference>
<dbReference type="AlphaFoldDB" id="A0A3D8S5I7"/>
<accession>A0A3D8S5I7</accession>
<dbReference type="PANTHER" id="PTHR38167">
    <property type="entry name" value="C2H2-TYPE DOMAIN-CONTAINING PROTEIN"/>
    <property type="match status" value="1"/>
</dbReference>
<proteinExistence type="predicted"/>
<evidence type="ECO:0000313" key="2">
    <source>
        <dbReference type="Proteomes" id="UP000256690"/>
    </source>
</evidence>
<dbReference type="Proteomes" id="UP000256690">
    <property type="component" value="Unassembled WGS sequence"/>
</dbReference>
<comment type="caution">
    <text evidence="1">The sequence shown here is derived from an EMBL/GenBank/DDBJ whole genome shotgun (WGS) entry which is preliminary data.</text>
</comment>
<evidence type="ECO:0008006" key="3">
    <source>
        <dbReference type="Google" id="ProtNLM"/>
    </source>
</evidence>
<keyword evidence="2" id="KW-1185">Reference proteome</keyword>
<dbReference type="PANTHER" id="PTHR38167:SF1">
    <property type="entry name" value="C2H2-TYPE DOMAIN-CONTAINING PROTEIN"/>
    <property type="match status" value="1"/>
</dbReference>
<protein>
    <recommendedName>
        <fullName evidence="3">C2H2-type domain-containing protein</fullName>
    </recommendedName>
</protein>
<dbReference type="OrthoDB" id="5422613at2759"/>
<dbReference type="STRING" id="1810919.A0A3D8S5I7"/>
<evidence type="ECO:0000313" key="1">
    <source>
        <dbReference type="EMBL" id="RDW81573.1"/>
    </source>
</evidence>
<sequence length="187" mass="21150">MASSESSAPTDLDALKSAIDILSEAKLRQVLKSLCEKVPQARDECSRDLLVDSSKKPIVQQEGEETTVLQPEPRGVKRSVARYAFCRNCKEEFDVTENGKDSCRYHPGKWLTPSDDDPQPTGEDLWVDNEFGVDDSMMEASPESWEFPCCEETLESNPVGCVVDWHVEGPFEQKQKRIRGRHWSCEP</sequence>
<dbReference type="EMBL" id="PVWQ01000005">
    <property type="protein sequence ID" value="RDW81573.1"/>
    <property type="molecule type" value="Genomic_DNA"/>
</dbReference>
<dbReference type="GeneID" id="38115500"/>
<dbReference type="RefSeq" id="XP_026604626.1">
    <property type="nucleotide sequence ID" value="XM_026747146.1"/>
</dbReference>
<gene>
    <name evidence="1" type="ORF">DSM5745_05130</name>
</gene>
<name>A0A3D8S5I7_9EURO</name>
<organism evidence="1 2">
    <name type="scientific">Aspergillus mulundensis</name>
    <dbReference type="NCBI Taxonomy" id="1810919"/>
    <lineage>
        <taxon>Eukaryota</taxon>
        <taxon>Fungi</taxon>
        <taxon>Dikarya</taxon>
        <taxon>Ascomycota</taxon>
        <taxon>Pezizomycotina</taxon>
        <taxon>Eurotiomycetes</taxon>
        <taxon>Eurotiomycetidae</taxon>
        <taxon>Eurotiales</taxon>
        <taxon>Aspergillaceae</taxon>
        <taxon>Aspergillus</taxon>
        <taxon>Aspergillus subgen. Nidulantes</taxon>
    </lineage>
</organism>